<evidence type="ECO:0000313" key="1">
    <source>
        <dbReference type="Proteomes" id="UP001515500"/>
    </source>
</evidence>
<evidence type="ECO:0000313" key="2">
    <source>
        <dbReference type="RefSeq" id="XP_039124153.1"/>
    </source>
</evidence>
<dbReference type="GeneID" id="120260680"/>
<dbReference type="RefSeq" id="XP_039124153.1">
    <property type="nucleotide sequence ID" value="XM_039268219.1"/>
</dbReference>
<dbReference type="InterPro" id="IPR016024">
    <property type="entry name" value="ARM-type_fold"/>
</dbReference>
<dbReference type="SUPFAM" id="SSF48371">
    <property type="entry name" value="ARM repeat"/>
    <property type="match status" value="2"/>
</dbReference>
<dbReference type="AlphaFoldDB" id="A0AB40BB30"/>
<protein>
    <submittedName>
        <fullName evidence="2">Protein PUTATIVE RECOMBINATION INITIATION DEFECT 1</fullName>
    </submittedName>
</protein>
<name>A0AB40BB30_DIOCR</name>
<accession>A0AB40BB30</accession>
<gene>
    <name evidence="2" type="primary">LOC120260680</name>
</gene>
<dbReference type="PANTHER" id="PTHR36379:SF1">
    <property type="entry name" value="PUTATIVE RECOMBINATION INITIATION DEFECT 1-RELATED"/>
    <property type="match status" value="1"/>
</dbReference>
<proteinExistence type="predicted"/>
<keyword evidence="1" id="KW-1185">Reference proteome</keyword>
<dbReference type="GO" id="GO:0042138">
    <property type="term" value="P:meiotic DNA double-strand break formation"/>
    <property type="evidence" value="ECO:0007669"/>
    <property type="project" value="InterPro"/>
</dbReference>
<dbReference type="Proteomes" id="UP001515500">
    <property type="component" value="Chromosome 5"/>
</dbReference>
<dbReference type="InterPro" id="IPR044968">
    <property type="entry name" value="PRD1"/>
</dbReference>
<organism evidence="1 2">
    <name type="scientific">Dioscorea cayennensis subsp. rotundata</name>
    <name type="common">White Guinea yam</name>
    <name type="synonym">Dioscorea rotundata</name>
    <dbReference type="NCBI Taxonomy" id="55577"/>
    <lineage>
        <taxon>Eukaryota</taxon>
        <taxon>Viridiplantae</taxon>
        <taxon>Streptophyta</taxon>
        <taxon>Embryophyta</taxon>
        <taxon>Tracheophyta</taxon>
        <taxon>Spermatophyta</taxon>
        <taxon>Magnoliopsida</taxon>
        <taxon>Liliopsida</taxon>
        <taxon>Dioscoreales</taxon>
        <taxon>Dioscoreaceae</taxon>
        <taxon>Dioscorea</taxon>
    </lineage>
</organism>
<dbReference type="PANTHER" id="PTHR36379">
    <property type="entry name" value="PROTEIN PRD1"/>
    <property type="match status" value="1"/>
</dbReference>
<reference evidence="2" key="1">
    <citation type="submission" date="2025-08" db="UniProtKB">
        <authorList>
            <consortium name="RefSeq"/>
        </authorList>
    </citation>
    <scope>IDENTIFICATION</scope>
</reference>
<sequence length="1267" mass="141269">MSSEMRDEDEEMGIAGEMPSCGKGHRSSLVLQTFEGGAICLVCLSALLSDPSSPSHHVSYALSQVSAAFRSPSFLLGLRTVHPHFLVAPLVRALSSFDDEPLARQIIDLISDLCGDGGSGSISSDFISRISDVLSSGSLAWSRRQVHMLHCLGLLLDSHQSSNPTTHIRDKAALFSNLVIGMQLPSEEIRGEILFILYKLSVLEGTPWDSYDNNHVEVSLIETSQLLRLSLEVLLKTQHDEVRLNCIALLTVLAKKGLFEDSCRSDLIHMSFQEADNLTETEKEMLHIPLVNLFADAIKNPLLSSDAQVQISTLDLVFHCLSSNSNSFGQIQTLMEENIADYVFEALRLSGNKDPLVISCLHVLDLLATAEDSFRQRLHVGFPTLLSVLHYIVEIPLHPVQHQAIKLVWICISNCPGMVSISQVEEIIVTLKGFFSRHGRGEVDIPPETFILACLTFVEIIKSPSASQVQKLRPVIQEASKSAVASSVSLPHGSSTPYLLYSLYILKELHMHNHEESSTVDAENEELEKSVIQICETYLLSWLERYRDEGEEEEVILGVLEIFHLILLEGYEIQAHKFAETLASSYWFTLSFGCLGVFPSDRMKSRIYLMLSSIVDRIFGPGFGESIMLAYIYLPSDPMELLFLLGQDGSHDSTLMCCQRATLLILYVSSLYDERLADENQVLASLEQYILVNSHNFSCETTDTILLTQLIFLYGLFKSAAGHRTSNNTEAEKLFFNLAVKMEWDLLNIRSHPKALKWLFQQEELIEPLSYQLLNFCRIHSTGKDKVSTYSRNIKTMDLQMVAELVVSGDNCATSLLVSLLEDVIEEGREDDTISILRVIEAILGIYPDSSNQFSLNGISDAVYYVCHSRHCSHMIFVSCLLLIFNILYLINSTAISKEGKWPAITFKLLEFLHPKLASQTSGSEEHLVISILCLILQHASSDVLTESSKAIILCTSLISAVDIVVKTACAKGPALADYNEETATGESLVFVLLLFFYSLKSSHALFHQTIDWQDFLQTSGEVQPLKVMRIQCNDLCRLVHFGSSLVKLVASQCLVELLSRISDQTTSKNEGSKCSGRYLESMMAVTEGLLFYDDSTVAANCGTSLSIILGWEKLEMQDKRMIKSSKWCRLAMEELSLTLAAPRLALKSFTNQHKAAARVAVALLRLGQVPEWMPSIFSSSCISGIISNLSASNLSTEIVMMFRALMSRKYLAEGQIASLRNLLQAARKLVYMDGSKQQCEVIHVQKASVKFNQNTKGCWKKSNYFR</sequence>